<comment type="catalytic activity">
    <reaction evidence="1 10">
        <text>Transfers a segment of a (1-&gt;4)-alpha-D-glucan chain to a primary hydroxy group in a similar glucan chain.</text>
        <dbReference type="EC" id="2.4.1.18"/>
    </reaction>
</comment>
<dbReference type="EC" id="2.4.1.18" evidence="10"/>
<evidence type="ECO:0000256" key="8">
    <source>
        <dbReference type="ARBA" id="ARBA00023056"/>
    </source>
</evidence>
<dbReference type="GO" id="GO:0043169">
    <property type="term" value="F:cation binding"/>
    <property type="evidence" value="ECO:0007669"/>
    <property type="project" value="InterPro"/>
</dbReference>
<feature type="active site" description="Proton donor" evidence="10 11">
    <location>
        <position position="371"/>
    </location>
</feature>
<dbReference type="InterPro" id="IPR004193">
    <property type="entry name" value="Glyco_hydro_13_N"/>
</dbReference>
<evidence type="ECO:0000259" key="12">
    <source>
        <dbReference type="SMART" id="SM00642"/>
    </source>
</evidence>
<dbReference type="CDD" id="cd02855">
    <property type="entry name" value="E_set_GBE_prok_N"/>
    <property type="match status" value="1"/>
</dbReference>
<dbReference type="AlphaFoldDB" id="A0A9D0ZWC6"/>
<dbReference type="SUPFAM" id="SSF51445">
    <property type="entry name" value="(Trans)glycosidases"/>
    <property type="match status" value="1"/>
</dbReference>
<dbReference type="Pfam" id="PF02922">
    <property type="entry name" value="CBM_48"/>
    <property type="match status" value="1"/>
</dbReference>
<feature type="active site" description="Nucleophile" evidence="10 11">
    <location>
        <position position="318"/>
    </location>
</feature>
<name>A0A9D0ZWC6_9FIRM</name>
<dbReference type="Gene3D" id="2.60.40.1180">
    <property type="entry name" value="Golgi alpha-mannosidase II"/>
    <property type="match status" value="1"/>
</dbReference>
<dbReference type="Pfam" id="PF00128">
    <property type="entry name" value="Alpha-amylase"/>
    <property type="match status" value="2"/>
</dbReference>
<dbReference type="GO" id="GO:0005829">
    <property type="term" value="C:cytosol"/>
    <property type="evidence" value="ECO:0007669"/>
    <property type="project" value="TreeGrafter"/>
</dbReference>
<evidence type="ECO:0000313" key="13">
    <source>
        <dbReference type="EMBL" id="HIQ96792.1"/>
    </source>
</evidence>
<dbReference type="InterPro" id="IPR006407">
    <property type="entry name" value="GlgB"/>
</dbReference>
<dbReference type="PIRSF" id="PIRSF000463">
    <property type="entry name" value="GlgB"/>
    <property type="match status" value="1"/>
</dbReference>
<reference evidence="13" key="1">
    <citation type="submission" date="2020-10" db="EMBL/GenBank/DDBJ databases">
        <authorList>
            <person name="Gilroy R."/>
        </authorList>
    </citation>
    <scope>NUCLEOTIDE SEQUENCE</scope>
    <source>
        <strain evidence="13">ChiSjej3B21-11622</strain>
    </source>
</reference>
<dbReference type="NCBIfam" id="NF003811">
    <property type="entry name" value="PRK05402.1"/>
    <property type="match status" value="1"/>
</dbReference>
<evidence type="ECO:0000313" key="14">
    <source>
        <dbReference type="Proteomes" id="UP000886886"/>
    </source>
</evidence>
<comment type="subunit">
    <text evidence="10">Monomer.</text>
</comment>
<keyword evidence="6 10" id="KW-0328">Glycosyltransferase</keyword>
<dbReference type="FunFam" id="3.20.20.80:FF:000003">
    <property type="entry name" value="1,4-alpha-glucan branching enzyme GlgB"/>
    <property type="match status" value="1"/>
</dbReference>
<dbReference type="SMART" id="SM00642">
    <property type="entry name" value="Aamy"/>
    <property type="match status" value="1"/>
</dbReference>
<evidence type="ECO:0000256" key="2">
    <source>
        <dbReference type="ARBA" id="ARBA00002953"/>
    </source>
</evidence>
<evidence type="ECO:0000256" key="4">
    <source>
        <dbReference type="ARBA" id="ARBA00009000"/>
    </source>
</evidence>
<evidence type="ECO:0000256" key="3">
    <source>
        <dbReference type="ARBA" id="ARBA00004964"/>
    </source>
</evidence>
<dbReference type="NCBIfam" id="TIGR01515">
    <property type="entry name" value="branching_enzym"/>
    <property type="match status" value="1"/>
</dbReference>
<keyword evidence="9 10" id="KW-0119">Carbohydrate metabolism</keyword>
<evidence type="ECO:0000256" key="5">
    <source>
        <dbReference type="ARBA" id="ARBA00022600"/>
    </source>
</evidence>
<dbReference type="GO" id="GO:0003844">
    <property type="term" value="F:1,4-alpha-glucan branching enzyme activity"/>
    <property type="evidence" value="ECO:0007669"/>
    <property type="project" value="UniProtKB-UniRule"/>
</dbReference>
<dbReference type="SUPFAM" id="SSF51011">
    <property type="entry name" value="Glycosyl hydrolase domain"/>
    <property type="match status" value="1"/>
</dbReference>
<keyword evidence="8 10" id="KW-0320">Glycogen biosynthesis</keyword>
<evidence type="ECO:0000256" key="6">
    <source>
        <dbReference type="ARBA" id="ARBA00022676"/>
    </source>
</evidence>
<evidence type="ECO:0000256" key="11">
    <source>
        <dbReference type="PIRSR" id="PIRSR000463-1"/>
    </source>
</evidence>
<dbReference type="InterPro" id="IPR006047">
    <property type="entry name" value="GH13_cat_dom"/>
</dbReference>
<dbReference type="Gene3D" id="3.20.20.80">
    <property type="entry name" value="Glycosidases"/>
    <property type="match status" value="1"/>
</dbReference>
<dbReference type="FunFam" id="2.60.40.10:FF:000169">
    <property type="entry name" value="1,4-alpha-glucan branching enzyme GlgB"/>
    <property type="match status" value="1"/>
</dbReference>
<dbReference type="EMBL" id="DVFT01000141">
    <property type="protein sequence ID" value="HIQ96792.1"/>
    <property type="molecule type" value="Genomic_DNA"/>
</dbReference>
<evidence type="ECO:0000256" key="1">
    <source>
        <dbReference type="ARBA" id="ARBA00000826"/>
    </source>
</evidence>
<feature type="domain" description="Glycosyl hydrolase family 13 catalytic" evidence="12">
    <location>
        <begin position="169"/>
        <end position="538"/>
    </location>
</feature>
<accession>A0A9D0ZWC6</accession>
<dbReference type="GO" id="GO:0004553">
    <property type="term" value="F:hydrolase activity, hydrolyzing O-glycosyl compounds"/>
    <property type="evidence" value="ECO:0007669"/>
    <property type="project" value="InterPro"/>
</dbReference>
<dbReference type="InterPro" id="IPR013780">
    <property type="entry name" value="Glyco_hydro_b"/>
</dbReference>
<sequence>MMQEIRDFQEVTMTKEFDRYLFHEGRHYEVYKRMGAHPTEKDGKSGVLFSIWAPRARAVSVMGDFNGWDRNANPMDWLDEQGIYETFVPGALTGDLYKYCIQGEDGEYYEKADPYANFAEVRPGTASRVTELGSYPWRDGGWEAKKQRKDWEKEPMFILEVHPGSWKLKGYDHSFYNYRQLAQALAEYVREMGYTHVELMGILEHPFDGSWGYQVTGYFAPTSRYGKPEDFQYLVDYLHRQGIGVILDWVPAHFPKDAHGLARLDGSPVYEYEDPRKGEHPDWGTYVFDYGKKEVRNFLIASAVYWLKEYHVDGLRVDAVSSMLYLDYGRADGQWVPNRNGGKENLEAVSFLQEMNQVVKQRVPGAYVIAEESTAWQKVTGSVEEGGLGFTFKWNMGWMNDVLFYLGKDPIYRKYHHHNLTFGMTYAYSERFILVLSHDEVVHGKGSMLMKMPGTMEEKFQDLRAAYGFFLGHPGKKLLFMGQEFAQIKEWDEKKELDWELLEERNHRGMQEYVKDLLMVYRENPCLYETDQEQDGFRWIEPDDEENSVYVFARRSRDGKNNLLFVVNFTPVERKAYQVGALEKKPHRLILSSDWEKYGGKTREQKEEFLPAETEVRRFAYSFSFDLAGFGMAIFTF</sequence>
<keyword evidence="5 10" id="KW-0321">Glycogen metabolism</keyword>
<dbReference type="InterPro" id="IPR017853">
    <property type="entry name" value="GH"/>
</dbReference>
<comment type="pathway">
    <text evidence="3 10">Glycan biosynthesis; glycogen biosynthesis.</text>
</comment>
<gene>
    <name evidence="10 13" type="primary">glgB</name>
    <name evidence="13" type="ORF">IAB26_09540</name>
</gene>
<dbReference type="PANTHER" id="PTHR43651:SF3">
    <property type="entry name" value="1,4-ALPHA-GLUCAN-BRANCHING ENZYME"/>
    <property type="match status" value="1"/>
</dbReference>
<protein>
    <recommendedName>
        <fullName evidence="10">1,4-alpha-glucan branching enzyme GlgB</fullName>
        <ecNumber evidence="10">2.4.1.18</ecNumber>
    </recommendedName>
    <alternativeName>
        <fullName evidence="10">1,4-alpha-D-glucan:1,4-alpha-D-glucan 6-glucosyl-transferase</fullName>
    </alternativeName>
    <alternativeName>
        <fullName evidence="10">Alpha-(1-&gt;4)-glucan branching enzyme</fullName>
    </alternativeName>
    <alternativeName>
        <fullName evidence="10">Glycogen branching enzyme</fullName>
        <shortName evidence="10">BE</shortName>
    </alternativeName>
</protein>
<dbReference type="HAMAP" id="MF_00685">
    <property type="entry name" value="GlgB"/>
    <property type="match status" value="1"/>
</dbReference>
<dbReference type="Gene3D" id="2.60.40.10">
    <property type="entry name" value="Immunoglobulins"/>
    <property type="match status" value="1"/>
</dbReference>
<proteinExistence type="inferred from homology"/>
<keyword evidence="7 10" id="KW-0808">Transferase</keyword>
<dbReference type="CDD" id="cd11322">
    <property type="entry name" value="AmyAc_Glg_BE"/>
    <property type="match status" value="1"/>
</dbReference>
<evidence type="ECO:0000256" key="10">
    <source>
        <dbReference type="HAMAP-Rule" id="MF_00685"/>
    </source>
</evidence>
<dbReference type="InterPro" id="IPR006048">
    <property type="entry name" value="A-amylase/branching_C"/>
</dbReference>
<dbReference type="InterPro" id="IPR044143">
    <property type="entry name" value="GlgB_N_E_set_prok"/>
</dbReference>
<evidence type="ECO:0000256" key="9">
    <source>
        <dbReference type="ARBA" id="ARBA00023277"/>
    </source>
</evidence>
<comment type="similarity">
    <text evidence="4 10">Belongs to the glycosyl hydrolase 13 family. GlgB subfamily.</text>
</comment>
<dbReference type="PANTHER" id="PTHR43651">
    <property type="entry name" value="1,4-ALPHA-GLUCAN-BRANCHING ENZYME"/>
    <property type="match status" value="1"/>
</dbReference>
<dbReference type="InterPro" id="IPR013783">
    <property type="entry name" value="Ig-like_fold"/>
</dbReference>
<dbReference type="SUPFAM" id="SSF81296">
    <property type="entry name" value="E set domains"/>
    <property type="match status" value="1"/>
</dbReference>
<evidence type="ECO:0000256" key="7">
    <source>
        <dbReference type="ARBA" id="ARBA00022679"/>
    </source>
</evidence>
<comment type="caution">
    <text evidence="13">The sequence shown here is derived from an EMBL/GenBank/DDBJ whole genome shotgun (WGS) entry which is preliminary data.</text>
</comment>
<dbReference type="GO" id="GO:0005978">
    <property type="term" value="P:glycogen biosynthetic process"/>
    <property type="evidence" value="ECO:0007669"/>
    <property type="project" value="UniProtKB-UniRule"/>
</dbReference>
<dbReference type="NCBIfam" id="NF008967">
    <property type="entry name" value="PRK12313.1"/>
    <property type="match status" value="1"/>
</dbReference>
<reference evidence="13" key="2">
    <citation type="journal article" date="2021" name="PeerJ">
        <title>Extensive microbial diversity within the chicken gut microbiome revealed by metagenomics and culture.</title>
        <authorList>
            <person name="Gilroy R."/>
            <person name="Ravi A."/>
            <person name="Getino M."/>
            <person name="Pursley I."/>
            <person name="Horton D.L."/>
            <person name="Alikhan N.F."/>
            <person name="Baker D."/>
            <person name="Gharbi K."/>
            <person name="Hall N."/>
            <person name="Watson M."/>
            <person name="Adriaenssens E.M."/>
            <person name="Foster-Nyarko E."/>
            <person name="Jarju S."/>
            <person name="Secka A."/>
            <person name="Antonio M."/>
            <person name="Oren A."/>
            <person name="Chaudhuri R.R."/>
            <person name="La Ragione R."/>
            <person name="Hildebrand F."/>
            <person name="Pallen M.J."/>
        </authorList>
    </citation>
    <scope>NUCLEOTIDE SEQUENCE</scope>
    <source>
        <strain evidence="13">ChiSjej3B21-11622</strain>
    </source>
</reference>
<comment type="function">
    <text evidence="2 10">Catalyzes the formation of the alpha-1,6-glucosidic linkages in glycogen by scission of a 1,4-alpha-linked oligosaccharide from growing alpha-1,4-glucan chains and the subsequent attachment of the oligosaccharide to the alpha-1,6 position.</text>
</comment>
<dbReference type="Pfam" id="PF02806">
    <property type="entry name" value="Alpha-amylase_C"/>
    <property type="match status" value="1"/>
</dbReference>
<organism evidence="13 14">
    <name type="scientific">Candidatus Limivivens merdigallinarum</name>
    <dbReference type="NCBI Taxonomy" id="2840859"/>
    <lineage>
        <taxon>Bacteria</taxon>
        <taxon>Bacillati</taxon>
        <taxon>Bacillota</taxon>
        <taxon>Clostridia</taxon>
        <taxon>Lachnospirales</taxon>
        <taxon>Lachnospiraceae</taxon>
        <taxon>Lachnospiraceae incertae sedis</taxon>
        <taxon>Candidatus Limivivens</taxon>
    </lineage>
</organism>
<dbReference type="Proteomes" id="UP000886886">
    <property type="component" value="Unassembled WGS sequence"/>
</dbReference>
<dbReference type="InterPro" id="IPR037439">
    <property type="entry name" value="Branching_enzy"/>
</dbReference>
<dbReference type="InterPro" id="IPR014756">
    <property type="entry name" value="Ig_E-set"/>
</dbReference>